<dbReference type="GO" id="GO:0052837">
    <property type="term" value="P:thiazole biosynthetic process"/>
    <property type="evidence" value="ECO:0007669"/>
    <property type="project" value="TreeGrafter"/>
</dbReference>
<keyword evidence="22" id="KW-1185">Reference proteome</keyword>
<dbReference type="InterPro" id="IPR049962">
    <property type="entry name" value="THUMP_ThiI"/>
</dbReference>
<evidence type="ECO:0000256" key="3">
    <source>
        <dbReference type="ARBA" id="ARBA00022490"/>
    </source>
</evidence>
<dbReference type="UniPathway" id="UPA00060"/>
<evidence type="ECO:0000256" key="1">
    <source>
        <dbReference type="ARBA" id="ARBA00004496"/>
    </source>
</evidence>
<dbReference type="STRING" id="361279.SAMN05421663_11026"/>
<dbReference type="Pfam" id="PF22025">
    <property type="entry name" value="ThiI_fer"/>
    <property type="match status" value="1"/>
</dbReference>
<accession>A0A1G6UDV1</accession>
<dbReference type="Pfam" id="PF02568">
    <property type="entry name" value="ThiI"/>
    <property type="match status" value="1"/>
</dbReference>
<dbReference type="EC" id="2.8.1.4" evidence="14 19"/>
<dbReference type="GO" id="GO:0009228">
    <property type="term" value="P:thiamine biosynthetic process"/>
    <property type="evidence" value="ECO:0007669"/>
    <property type="project" value="UniProtKB-KW"/>
</dbReference>
<dbReference type="SUPFAM" id="SSF143437">
    <property type="entry name" value="THUMP domain-like"/>
    <property type="match status" value="1"/>
</dbReference>
<comment type="pathway">
    <text evidence="2 19">Cofactor biosynthesis; thiamine diphosphate biosynthesis.</text>
</comment>
<dbReference type="GO" id="GO:0140741">
    <property type="term" value="F:tRNA-uracil-4 sulfurtransferase activity"/>
    <property type="evidence" value="ECO:0007669"/>
    <property type="project" value="UniProtKB-EC"/>
</dbReference>
<organism evidence="21 22">
    <name type="scientific">Terribacillus halophilus</name>
    <dbReference type="NCBI Taxonomy" id="361279"/>
    <lineage>
        <taxon>Bacteria</taxon>
        <taxon>Bacillati</taxon>
        <taxon>Bacillota</taxon>
        <taxon>Bacilli</taxon>
        <taxon>Bacillales</taxon>
        <taxon>Bacillaceae</taxon>
        <taxon>Terribacillus</taxon>
    </lineage>
</organism>
<feature type="binding site" evidence="19">
    <location>
        <begin position="182"/>
        <end position="183"/>
    </location>
    <ligand>
        <name>ATP</name>
        <dbReference type="ChEBI" id="CHEBI:30616"/>
    </ligand>
</feature>
<dbReference type="NCBIfam" id="TIGR00342">
    <property type="entry name" value="tRNA uracil 4-sulfurtransferase ThiI"/>
    <property type="match status" value="1"/>
</dbReference>
<evidence type="ECO:0000256" key="7">
    <source>
        <dbReference type="ARBA" id="ARBA00022840"/>
    </source>
</evidence>
<keyword evidence="5 19" id="KW-0808">Transferase</keyword>
<dbReference type="FunFam" id="3.40.50.620:FF:000053">
    <property type="entry name" value="Probable tRNA sulfurtransferase"/>
    <property type="match status" value="1"/>
</dbReference>
<comment type="subcellular location">
    <subcellularLocation>
        <location evidence="1 19">Cytoplasm</location>
    </subcellularLocation>
</comment>
<dbReference type="Pfam" id="PF02926">
    <property type="entry name" value="THUMP"/>
    <property type="match status" value="1"/>
</dbReference>
<keyword evidence="7 19" id="KW-0067">ATP-binding</keyword>
<dbReference type="Gene3D" id="3.30.2130.30">
    <property type="match status" value="1"/>
</dbReference>
<evidence type="ECO:0000256" key="19">
    <source>
        <dbReference type="HAMAP-Rule" id="MF_00021"/>
    </source>
</evidence>
<evidence type="ECO:0000256" key="11">
    <source>
        <dbReference type="ARBA" id="ARBA00052330"/>
    </source>
</evidence>
<evidence type="ECO:0000256" key="12">
    <source>
        <dbReference type="ARBA" id="ARBA00058382"/>
    </source>
</evidence>
<feature type="binding site" evidence="19">
    <location>
        <position position="286"/>
    </location>
    <ligand>
        <name>ATP</name>
        <dbReference type="ChEBI" id="CHEBI:30616"/>
    </ligand>
</feature>
<feature type="binding site" evidence="19">
    <location>
        <begin position="207"/>
        <end position="208"/>
    </location>
    <ligand>
        <name>ATP</name>
        <dbReference type="ChEBI" id="CHEBI:30616"/>
    </ligand>
</feature>
<dbReference type="OrthoDB" id="9773948at2"/>
<dbReference type="CDD" id="cd11716">
    <property type="entry name" value="THUMP_ThiI"/>
    <property type="match status" value="1"/>
</dbReference>
<keyword evidence="3 19" id="KW-0963">Cytoplasm</keyword>
<dbReference type="SUPFAM" id="SSF52402">
    <property type="entry name" value="Adenine nucleotide alpha hydrolases-like"/>
    <property type="match status" value="1"/>
</dbReference>
<keyword evidence="4 19" id="KW-0820">tRNA-binding</keyword>
<dbReference type="GO" id="GO:0000049">
    <property type="term" value="F:tRNA binding"/>
    <property type="evidence" value="ECO:0007669"/>
    <property type="project" value="UniProtKB-UniRule"/>
</dbReference>
<evidence type="ECO:0000256" key="6">
    <source>
        <dbReference type="ARBA" id="ARBA00022741"/>
    </source>
</evidence>
<dbReference type="CDD" id="cd01712">
    <property type="entry name" value="PPase_ThiI"/>
    <property type="match status" value="1"/>
</dbReference>
<name>A0A1G6UDV1_9BACI</name>
<dbReference type="PANTHER" id="PTHR43209">
    <property type="entry name" value="TRNA SULFURTRANSFERASE"/>
    <property type="match status" value="1"/>
</dbReference>
<evidence type="ECO:0000256" key="4">
    <source>
        <dbReference type="ARBA" id="ARBA00022555"/>
    </source>
</evidence>
<comment type="catalytic activity">
    <reaction evidence="11 19">
        <text>[ThiS sulfur-carrier protein]-C-terminal Gly-Gly-AMP + S-sulfanyl-L-cysteinyl-[cysteine desulfurase] + AH2 = [ThiS sulfur-carrier protein]-C-terminal-Gly-aminoethanethioate + L-cysteinyl-[cysteine desulfurase] + A + AMP + 2 H(+)</text>
        <dbReference type="Rhea" id="RHEA:43340"/>
        <dbReference type="Rhea" id="RHEA-COMP:12157"/>
        <dbReference type="Rhea" id="RHEA-COMP:12158"/>
        <dbReference type="Rhea" id="RHEA-COMP:12910"/>
        <dbReference type="Rhea" id="RHEA-COMP:19908"/>
        <dbReference type="ChEBI" id="CHEBI:13193"/>
        <dbReference type="ChEBI" id="CHEBI:15378"/>
        <dbReference type="ChEBI" id="CHEBI:17499"/>
        <dbReference type="ChEBI" id="CHEBI:29950"/>
        <dbReference type="ChEBI" id="CHEBI:61963"/>
        <dbReference type="ChEBI" id="CHEBI:90618"/>
        <dbReference type="ChEBI" id="CHEBI:232372"/>
        <dbReference type="ChEBI" id="CHEBI:456215"/>
    </reaction>
</comment>
<dbReference type="AlphaFoldDB" id="A0A1G6UDV1"/>
<evidence type="ECO:0000256" key="18">
    <source>
        <dbReference type="ARBA" id="ARBA00080570"/>
    </source>
</evidence>
<evidence type="ECO:0000256" key="15">
    <source>
        <dbReference type="ARBA" id="ARBA00071867"/>
    </source>
</evidence>
<dbReference type="GO" id="GO:0002937">
    <property type="term" value="P:tRNA 4-thiouridine biosynthesis"/>
    <property type="evidence" value="ECO:0007669"/>
    <property type="project" value="TreeGrafter"/>
</dbReference>
<dbReference type="GO" id="GO:0004810">
    <property type="term" value="F:CCA tRNA nucleotidyltransferase activity"/>
    <property type="evidence" value="ECO:0007669"/>
    <property type="project" value="InterPro"/>
</dbReference>
<dbReference type="InterPro" id="IPR020536">
    <property type="entry name" value="ThiI_AANH"/>
</dbReference>
<dbReference type="GO" id="GO:0005829">
    <property type="term" value="C:cytosol"/>
    <property type="evidence" value="ECO:0007669"/>
    <property type="project" value="TreeGrafter"/>
</dbReference>
<feature type="binding site" evidence="19">
    <location>
        <position position="264"/>
    </location>
    <ligand>
        <name>ATP</name>
        <dbReference type="ChEBI" id="CHEBI:30616"/>
    </ligand>
</feature>
<protein>
    <recommendedName>
        <fullName evidence="15 19">Probable tRNA sulfurtransferase</fullName>
        <ecNumber evidence="14 19">2.8.1.4</ecNumber>
    </recommendedName>
    <alternativeName>
        <fullName evidence="16 19">Sulfur carrier protein ThiS sulfurtransferase</fullName>
    </alternativeName>
    <alternativeName>
        <fullName evidence="17 19">Thiamine biosynthesis protein ThiI</fullName>
    </alternativeName>
    <alternativeName>
        <fullName evidence="18 19">tRNA 4-thiouridine synthase</fullName>
    </alternativeName>
</protein>
<evidence type="ECO:0000256" key="5">
    <source>
        <dbReference type="ARBA" id="ARBA00022679"/>
    </source>
</evidence>
<dbReference type="InterPro" id="IPR050102">
    <property type="entry name" value="tRNA_sulfurtransferase_ThiI"/>
</dbReference>
<evidence type="ECO:0000256" key="17">
    <source>
        <dbReference type="ARBA" id="ARBA00077849"/>
    </source>
</evidence>
<feature type="domain" description="THUMP" evidence="20">
    <location>
        <begin position="60"/>
        <end position="164"/>
    </location>
</feature>
<dbReference type="SMART" id="SM00981">
    <property type="entry name" value="THUMP"/>
    <property type="match status" value="1"/>
</dbReference>
<dbReference type="PROSITE" id="PS51165">
    <property type="entry name" value="THUMP"/>
    <property type="match status" value="1"/>
</dbReference>
<dbReference type="GO" id="GO:0009229">
    <property type="term" value="P:thiamine diphosphate biosynthetic process"/>
    <property type="evidence" value="ECO:0007669"/>
    <property type="project" value="UniProtKB-UniRule"/>
</dbReference>
<comment type="function">
    <text evidence="12 19">Catalyzes the ATP-dependent transfer of a sulfur to tRNA to produce 4-thiouridine in position 8 of tRNAs, which functions as a near-UV photosensor. Also catalyzes the transfer of sulfur to the sulfur carrier protein ThiS, forming ThiS-thiocarboxylate. This is a step in the synthesis of thiazole, in the thiamine biosynthesis pathway. The sulfur is donated as persulfide by IscS.</text>
</comment>
<sequence>MQYDHILIRYGEMALKGKNRKHFTKQLEFNVKDQIRPYRKAKVERTRDRMYIHLHGEDHEPIVEACRHIFGIHSFSLAIRTENEELAIKQAALQLLLDNPIGTSFKISCRRTNKQFPIDSQEMNQRIGAYVLQNSEGYPVDVRNPGVDIMVEIRERATYVTGQKIKGPGGLPAGSSGKTLLMLSGGIDSPVAGYLAMKRGVEIEAIHFHSPPYTNERAKQKVIDLAHTLSKFGAKVKIHVVPFTELQVKVHQEIPFGYSMTVMRRMMMRISERIAKRQGILSLTTGESLGQVASQTMESMHTINEVTNYPVLRPLITMDKSDIIEISKQIDTYDISTRPYDDCCTVFVPEAPKTRPRREKVHLYEGTIDFSAEFERAIEGTEIITASPAAENAAPFADLL</sequence>
<keyword evidence="9 19" id="KW-0784">Thiamine biosynthesis</keyword>
<comment type="catalytic activity">
    <reaction evidence="10 19">
        <text>[ThiI sulfur-carrier protein]-S-sulfanyl-L-cysteine + a uridine in tRNA + 2 reduced [2Fe-2S]-[ferredoxin] + ATP + H(+) = [ThiI sulfur-carrier protein]-L-cysteine + a 4-thiouridine in tRNA + 2 oxidized [2Fe-2S]-[ferredoxin] + AMP + diphosphate</text>
        <dbReference type="Rhea" id="RHEA:24176"/>
        <dbReference type="Rhea" id="RHEA-COMP:10000"/>
        <dbReference type="Rhea" id="RHEA-COMP:10001"/>
        <dbReference type="Rhea" id="RHEA-COMP:13337"/>
        <dbReference type="Rhea" id="RHEA-COMP:13338"/>
        <dbReference type="Rhea" id="RHEA-COMP:13339"/>
        <dbReference type="Rhea" id="RHEA-COMP:13340"/>
        <dbReference type="ChEBI" id="CHEBI:15378"/>
        <dbReference type="ChEBI" id="CHEBI:29950"/>
        <dbReference type="ChEBI" id="CHEBI:30616"/>
        <dbReference type="ChEBI" id="CHEBI:33019"/>
        <dbReference type="ChEBI" id="CHEBI:33737"/>
        <dbReference type="ChEBI" id="CHEBI:33738"/>
        <dbReference type="ChEBI" id="CHEBI:61963"/>
        <dbReference type="ChEBI" id="CHEBI:65315"/>
        <dbReference type="ChEBI" id="CHEBI:136798"/>
        <dbReference type="ChEBI" id="CHEBI:456215"/>
        <dbReference type="EC" id="2.8.1.4"/>
    </reaction>
</comment>
<evidence type="ECO:0000256" key="10">
    <source>
        <dbReference type="ARBA" id="ARBA00050570"/>
    </source>
</evidence>
<dbReference type="RefSeq" id="WP_093728177.1">
    <property type="nucleotide sequence ID" value="NZ_FMZB01000010.1"/>
</dbReference>
<proteinExistence type="inferred from homology"/>
<dbReference type="InterPro" id="IPR014729">
    <property type="entry name" value="Rossmann-like_a/b/a_fold"/>
</dbReference>
<comment type="similarity">
    <text evidence="13 19">Belongs to the ThiI family.</text>
</comment>
<reference evidence="22" key="1">
    <citation type="submission" date="2016-10" db="EMBL/GenBank/DDBJ databases">
        <authorList>
            <person name="Varghese N."/>
            <person name="Submissions S."/>
        </authorList>
    </citation>
    <scope>NUCLEOTIDE SEQUENCE [LARGE SCALE GENOMIC DNA]</scope>
    <source>
        <strain evidence="22">DSM 21620</strain>
    </source>
</reference>
<evidence type="ECO:0000256" key="9">
    <source>
        <dbReference type="ARBA" id="ARBA00022977"/>
    </source>
</evidence>
<dbReference type="PANTHER" id="PTHR43209:SF1">
    <property type="entry name" value="TRNA SULFURTRANSFERASE"/>
    <property type="match status" value="1"/>
</dbReference>
<evidence type="ECO:0000256" key="8">
    <source>
        <dbReference type="ARBA" id="ARBA00022884"/>
    </source>
</evidence>
<dbReference type="Gene3D" id="3.40.50.620">
    <property type="entry name" value="HUPs"/>
    <property type="match status" value="1"/>
</dbReference>
<gene>
    <name evidence="19" type="primary">thiI</name>
    <name evidence="21" type="ORF">SAMN05421663_11026</name>
</gene>
<evidence type="ECO:0000313" key="22">
    <source>
        <dbReference type="Proteomes" id="UP000198666"/>
    </source>
</evidence>
<dbReference type="InterPro" id="IPR054173">
    <property type="entry name" value="ThiI_fer"/>
</dbReference>
<dbReference type="InterPro" id="IPR003720">
    <property type="entry name" value="tRNA_STrfase"/>
</dbReference>
<evidence type="ECO:0000259" key="20">
    <source>
        <dbReference type="PROSITE" id="PS51165"/>
    </source>
</evidence>
<dbReference type="GO" id="GO:0005524">
    <property type="term" value="F:ATP binding"/>
    <property type="evidence" value="ECO:0007669"/>
    <property type="project" value="UniProtKB-UniRule"/>
</dbReference>
<dbReference type="InterPro" id="IPR004114">
    <property type="entry name" value="THUMP_dom"/>
</dbReference>
<keyword evidence="6 19" id="KW-0547">Nucleotide-binding</keyword>
<evidence type="ECO:0000256" key="13">
    <source>
        <dbReference type="ARBA" id="ARBA00061472"/>
    </source>
</evidence>
<evidence type="ECO:0000313" key="21">
    <source>
        <dbReference type="EMBL" id="SDD38755.1"/>
    </source>
</evidence>
<keyword evidence="8 19" id="KW-0694">RNA-binding</keyword>
<dbReference type="HAMAP" id="MF_00021">
    <property type="entry name" value="ThiI"/>
    <property type="match status" value="1"/>
</dbReference>
<evidence type="ECO:0000256" key="2">
    <source>
        <dbReference type="ARBA" id="ARBA00004948"/>
    </source>
</evidence>
<feature type="binding site" evidence="19">
    <location>
        <position position="295"/>
    </location>
    <ligand>
        <name>ATP</name>
        <dbReference type="ChEBI" id="CHEBI:30616"/>
    </ligand>
</feature>
<dbReference type="EMBL" id="FMZB01000010">
    <property type="protein sequence ID" value="SDD38755.1"/>
    <property type="molecule type" value="Genomic_DNA"/>
</dbReference>
<dbReference type="InterPro" id="IPR049961">
    <property type="entry name" value="ThiI_N"/>
</dbReference>
<evidence type="ECO:0000256" key="14">
    <source>
        <dbReference type="ARBA" id="ARBA00066827"/>
    </source>
</evidence>
<evidence type="ECO:0000256" key="16">
    <source>
        <dbReference type="ARBA" id="ARBA00075337"/>
    </source>
</evidence>
<dbReference type="Proteomes" id="UP000198666">
    <property type="component" value="Unassembled WGS sequence"/>
</dbReference>